<feature type="repeat" description="Solcar" evidence="6">
    <location>
        <begin position="41"/>
        <end position="128"/>
    </location>
</feature>
<keyword evidence="3 6" id="KW-0812">Transmembrane</keyword>
<dbReference type="PRINTS" id="PR00926">
    <property type="entry name" value="MITOCARRIER"/>
</dbReference>
<keyword evidence="5 6" id="KW-0472">Membrane</keyword>
<evidence type="ECO:0000313" key="8">
    <source>
        <dbReference type="EMBL" id="KAK4400937.1"/>
    </source>
</evidence>
<evidence type="ECO:0000256" key="1">
    <source>
        <dbReference type="ARBA" id="ARBA00004141"/>
    </source>
</evidence>
<sequence length="451" mass="49540">MGSEDAVGKTGETEAVSTIVNLAEEAKDYREGVTAPRRTFRSICKSLFAGGVAGGVSRTAVAPLERLKILLQVQNPHNIKYNGTVQGLKYIWRTEGLRGLFKGNGTNCARIVPNSAVKFFSYEEASKGILWLYRQQTGNGRALSLFASSASHLEFVESGVHSATDCLWLCPCMPVALLLSMFVNENGPKSWAFVEFFPFNNNFKTKTFMLATLKSCAVYSIKWHILQDGIGAKWHVYFLEDAQLTPLLRLGAGACAGIIAMSATYPMTWYETDKSPTQYRGIFHALRTVFTEEGPRALYKGWLPSVIGVVPYVGLNFAVYESLKDWLIKTNPYGLVENSDLNVTTKLACGAAAGTVGQTVAYPLDVIRRRMQMVGWRHASSVVTGDGKSKSSLEYTGMVDAFRKTVRHEGFGALYKGLIPNSVKVVPSIAIAFVTYEVVKDILGVEMKIAD</sequence>
<organism evidence="8 9">
    <name type="scientific">Sesamum angolense</name>
    <dbReference type="NCBI Taxonomy" id="2727404"/>
    <lineage>
        <taxon>Eukaryota</taxon>
        <taxon>Viridiplantae</taxon>
        <taxon>Streptophyta</taxon>
        <taxon>Embryophyta</taxon>
        <taxon>Tracheophyta</taxon>
        <taxon>Spermatophyta</taxon>
        <taxon>Magnoliopsida</taxon>
        <taxon>eudicotyledons</taxon>
        <taxon>Gunneridae</taxon>
        <taxon>Pentapetalae</taxon>
        <taxon>asterids</taxon>
        <taxon>lamiids</taxon>
        <taxon>Lamiales</taxon>
        <taxon>Pedaliaceae</taxon>
        <taxon>Sesamum</taxon>
    </lineage>
</organism>
<reference evidence="8" key="1">
    <citation type="submission" date="2020-06" db="EMBL/GenBank/DDBJ databases">
        <authorList>
            <person name="Li T."/>
            <person name="Hu X."/>
            <person name="Zhang T."/>
            <person name="Song X."/>
            <person name="Zhang H."/>
            <person name="Dai N."/>
            <person name="Sheng W."/>
            <person name="Hou X."/>
            <person name="Wei L."/>
        </authorList>
    </citation>
    <scope>NUCLEOTIDE SEQUENCE</scope>
    <source>
        <strain evidence="8">K16</strain>
        <tissue evidence="8">Leaf</tissue>
    </source>
</reference>
<keyword evidence="4" id="KW-0677">Repeat</keyword>
<protein>
    <submittedName>
        <fullName evidence="8">Mitochondrial adenine nucleotide transporter ADNT1</fullName>
    </submittedName>
</protein>
<evidence type="ECO:0000256" key="4">
    <source>
        <dbReference type="ARBA" id="ARBA00022737"/>
    </source>
</evidence>
<comment type="caution">
    <text evidence="8">The sequence shown here is derived from an EMBL/GenBank/DDBJ whole genome shotgun (WGS) entry which is preliminary data.</text>
</comment>
<gene>
    <name evidence="8" type="ORF">Sango_1199800</name>
</gene>
<name>A0AAE2BX30_9LAMI</name>
<dbReference type="Pfam" id="PF00153">
    <property type="entry name" value="Mito_carr"/>
    <property type="match status" value="3"/>
</dbReference>
<reference evidence="8" key="2">
    <citation type="journal article" date="2024" name="Plant">
        <title>Genomic evolution and insights into agronomic trait innovations of Sesamum species.</title>
        <authorList>
            <person name="Miao H."/>
            <person name="Wang L."/>
            <person name="Qu L."/>
            <person name="Liu H."/>
            <person name="Sun Y."/>
            <person name="Le M."/>
            <person name="Wang Q."/>
            <person name="Wei S."/>
            <person name="Zheng Y."/>
            <person name="Lin W."/>
            <person name="Duan Y."/>
            <person name="Cao H."/>
            <person name="Xiong S."/>
            <person name="Wang X."/>
            <person name="Wei L."/>
            <person name="Li C."/>
            <person name="Ma Q."/>
            <person name="Ju M."/>
            <person name="Zhao R."/>
            <person name="Li G."/>
            <person name="Mu C."/>
            <person name="Tian Q."/>
            <person name="Mei H."/>
            <person name="Zhang T."/>
            <person name="Gao T."/>
            <person name="Zhang H."/>
        </authorList>
    </citation>
    <scope>NUCLEOTIDE SEQUENCE</scope>
    <source>
        <strain evidence="8">K16</strain>
    </source>
</reference>
<dbReference type="PANTHER" id="PTHR24089">
    <property type="entry name" value="SOLUTE CARRIER FAMILY 25"/>
    <property type="match status" value="1"/>
</dbReference>
<evidence type="ECO:0000256" key="3">
    <source>
        <dbReference type="ARBA" id="ARBA00022692"/>
    </source>
</evidence>
<dbReference type="Gene3D" id="1.50.40.10">
    <property type="entry name" value="Mitochondrial carrier domain"/>
    <property type="match status" value="2"/>
</dbReference>
<proteinExistence type="inferred from homology"/>
<evidence type="ECO:0000256" key="2">
    <source>
        <dbReference type="ARBA" id="ARBA00022448"/>
    </source>
</evidence>
<evidence type="ECO:0000256" key="7">
    <source>
        <dbReference type="RuleBase" id="RU000488"/>
    </source>
</evidence>
<dbReference type="AlphaFoldDB" id="A0AAE2BX30"/>
<dbReference type="EMBL" id="JACGWL010000006">
    <property type="protein sequence ID" value="KAK4400937.1"/>
    <property type="molecule type" value="Genomic_DNA"/>
</dbReference>
<dbReference type="InterPro" id="IPR002067">
    <property type="entry name" value="MCP"/>
</dbReference>
<dbReference type="GO" id="GO:0055085">
    <property type="term" value="P:transmembrane transport"/>
    <property type="evidence" value="ECO:0007669"/>
    <property type="project" value="InterPro"/>
</dbReference>
<dbReference type="PROSITE" id="PS50920">
    <property type="entry name" value="SOLCAR"/>
    <property type="match status" value="3"/>
</dbReference>
<feature type="repeat" description="Solcar" evidence="6">
    <location>
        <begin position="244"/>
        <end position="326"/>
    </location>
</feature>
<keyword evidence="2 7" id="KW-0813">Transport</keyword>
<dbReference type="InterPro" id="IPR018108">
    <property type="entry name" value="MCP_transmembrane"/>
</dbReference>
<dbReference type="InterPro" id="IPR023395">
    <property type="entry name" value="MCP_dom_sf"/>
</dbReference>
<accession>A0AAE2BX30</accession>
<comment type="similarity">
    <text evidence="7">Belongs to the mitochondrial carrier (TC 2.A.29) family.</text>
</comment>
<dbReference type="GO" id="GO:0016020">
    <property type="term" value="C:membrane"/>
    <property type="evidence" value="ECO:0007669"/>
    <property type="project" value="UniProtKB-SubCell"/>
</dbReference>
<dbReference type="Proteomes" id="UP001289374">
    <property type="component" value="Unassembled WGS sequence"/>
</dbReference>
<comment type="subcellular location">
    <subcellularLocation>
        <location evidence="1">Membrane</location>
        <topology evidence="1">Multi-pass membrane protein</topology>
    </subcellularLocation>
</comment>
<feature type="repeat" description="Solcar" evidence="6">
    <location>
        <begin position="341"/>
        <end position="442"/>
    </location>
</feature>
<evidence type="ECO:0000256" key="5">
    <source>
        <dbReference type="ARBA" id="ARBA00023136"/>
    </source>
</evidence>
<dbReference type="SUPFAM" id="SSF103506">
    <property type="entry name" value="Mitochondrial carrier"/>
    <property type="match status" value="2"/>
</dbReference>
<keyword evidence="9" id="KW-1185">Reference proteome</keyword>
<evidence type="ECO:0000256" key="6">
    <source>
        <dbReference type="PROSITE-ProRule" id="PRU00282"/>
    </source>
</evidence>
<evidence type="ECO:0000313" key="9">
    <source>
        <dbReference type="Proteomes" id="UP001289374"/>
    </source>
</evidence>